<proteinExistence type="inferred from homology"/>
<dbReference type="GO" id="GO:0003735">
    <property type="term" value="F:structural constituent of ribosome"/>
    <property type="evidence" value="ECO:0007669"/>
    <property type="project" value="InterPro"/>
</dbReference>
<dbReference type="InterPro" id="IPR008991">
    <property type="entry name" value="Translation_prot_SH3-like_sf"/>
</dbReference>
<comment type="similarity">
    <text evidence="1">Belongs to the bacterial ribosomal protein bL19 family.</text>
</comment>
<evidence type="ECO:0000256" key="4">
    <source>
        <dbReference type="ARBA" id="ARBA00035171"/>
    </source>
</evidence>
<reference evidence="6 7" key="1">
    <citation type="journal article" date="2016" name="Nat. Commun.">
        <title>Thousands of microbial genomes shed light on interconnected biogeochemical processes in an aquifer system.</title>
        <authorList>
            <person name="Anantharaman K."/>
            <person name="Brown C.T."/>
            <person name="Hug L.A."/>
            <person name="Sharon I."/>
            <person name="Castelle C.J."/>
            <person name="Probst A.J."/>
            <person name="Thomas B.C."/>
            <person name="Singh A."/>
            <person name="Wilkins M.J."/>
            <person name="Karaoz U."/>
            <person name="Brodie E.L."/>
            <person name="Williams K.H."/>
            <person name="Hubbard S.S."/>
            <person name="Banfield J.F."/>
        </authorList>
    </citation>
    <scope>NUCLEOTIDE SEQUENCE [LARGE SCALE GENOMIC DNA]</scope>
</reference>
<keyword evidence="3" id="KW-0687">Ribonucleoprotein</keyword>
<gene>
    <name evidence="6" type="ORF">A2390_02720</name>
</gene>
<sequence>MIPEEILKQIKPGAKIRVFDKFGRFEGMVLARKHGNETGATFTVRAVVADVPMEKVFPINSPAIKKIEIISSPRKVSRSKIYFVRGLSKKKTRQKIGASVK</sequence>
<dbReference type="InterPro" id="IPR038657">
    <property type="entry name" value="Ribosomal_bL19_sf"/>
</dbReference>
<dbReference type="Pfam" id="PF01245">
    <property type="entry name" value="Ribosomal_L19"/>
    <property type="match status" value="1"/>
</dbReference>
<evidence type="ECO:0000256" key="3">
    <source>
        <dbReference type="ARBA" id="ARBA00023274"/>
    </source>
</evidence>
<evidence type="ECO:0000256" key="5">
    <source>
        <dbReference type="ARBA" id="ARBA00035493"/>
    </source>
</evidence>
<organism evidence="6 7">
    <name type="scientific">Candidatus Liptonbacteria bacterium RIFOXYB1_FULL_36_10</name>
    <dbReference type="NCBI Taxonomy" id="1798654"/>
    <lineage>
        <taxon>Bacteria</taxon>
        <taxon>Candidatus Liptoniibacteriota</taxon>
    </lineage>
</organism>
<evidence type="ECO:0000313" key="7">
    <source>
        <dbReference type="Proteomes" id="UP000178599"/>
    </source>
</evidence>
<dbReference type="Proteomes" id="UP000178599">
    <property type="component" value="Unassembled WGS sequence"/>
</dbReference>
<accession>A0A1G2CMY2</accession>
<dbReference type="PANTHER" id="PTHR15680">
    <property type="entry name" value="RIBOSOMAL PROTEIN L19"/>
    <property type="match status" value="1"/>
</dbReference>
<keyword evidence="2" id="KW-0689">Ribosomal protein</keyword>
<dbReference type="GO" id="GO:0006412">
    <property type="term" value="P:translation"/>
    <property type="evidence" value="ECO:0007669"/>
    <property type="project" value="InterPro"/>
</dbReference>
<evidence type="ECO:0000313" key="6">
    <source>
        <dbReference type="EMBL" id="OGZ02743.1"/>
    </source>
</evidence>
<name>A0A1G2CMY2_9BACT</name>
<dbReference type="PANTHER" id="PTHR15680:SF9">
    <property type="entry name" value="LARGE RIBOSOMAL SUBUNIT PROTEIN BL19M"/>
    <property type="match status" value="1"/>
</dbReference>
<dbReference type="SUPFAM" id="SSF50104">
    <property type="entry name" value="Translation proteins SH3-like domain"/>
    <property type="match status" value="1"/>
</dbReference>
<dbReference type="InterPro" id="IPR001857">
    <property type="entry name" value="Ribosomal_bL19"/>
</dbReference>
<dbReference type="AlphaFoldDB" id="A0A1G2CMY2"/>
<dbReference type="Gene3D" id="2.30.30.790">
    <property type="match status" value="1"/>
</dbReference>
<dbReference type="EMBL" id="MHLE01000021">
    <property type="protein sequence ID" value="OGZ02743.1"/>
    <property type="molecule type" value="Genomic_DNA"/>
</dbReference>
<dbReference type="GO" id="GO:0005840">
    <property type="term" value="C:ribosome"/>
    <property type="evidence" value="ECO:0007669"/>
    <property type="project" value="UniProtKB-KW"/>
</dbReference>
<protein>
    <recommendedName>
        <fullName evidence="4">Large ribosomal subunit protein bL19</fullName>
    </recommendedName>
    <alternativeName>
        <fullName evidence="5">50S ribosomal protein L19</fullName>
    </alternativeName>
</protein>
<comment type="caution">
    <text evidence="6">The sequence shown here is derived from an EMBL/GenBank/DDBJ whole genome shotgun (WGS) entry which is preliminary data.</text>
</comment>
<evidence type="ECO:0000256" key="1">
    <source>
        <dbReference type="ARBA" id="ARBA00005781"/>
    </source>
</evidence>
<evidence type="ECO:0000256" key="2">
    <source>
        <dbReference type="ARBA" id="ARBA00022980"/>
    </source>
</evidence>
<dbReference type="GO" id="GO:1990904">
    <property type="term" value="C:ribonucleoprotein complex"/>
    <property type="evidence" value="ECO:0007669"/>
    <property type="project" value="UniProtKB-KW"/>
</dbReference>